<proteinExistence type="predicted"/>
<dbReference type="EMBL" id="POUA01000075">
    <property type="protein sequence ID" value="PZG48839.1"/>
    <property type="molecule type" value="Genomic_DNA"/>
</dbReference>
<gene>
    <name evidence="1" type="ORF">C1I98_12370</name>
</gene>
<protein>
    <submittedName>
        <fullName evidence="1">Uncharacterized protein</fullName>
    </submittedName>
</protein>
<comment type="caution">
    <text evidence="1">The sequence shown here is derived from an EMBL/GenBank/DDBJ whole genome shotgun (WGS) entry which is preliminary data.</text>
</comment>
<sequence>MENSAVSDVENLISQVWNPGVRPLVEEAWRCYNAGATRACIATTWTAVTADIITKLVRLADDGDAQAAGFRTTLTDAQTKGLNSQGVRAMQAIESGLLERAVEFELIDSIGSRELERIREDRNLCVHPSLRTLGDVYEPRPEVARGHLAVALTTLLTHPPIQGRKVLAEFTAYICDPLFVPTYPHMQATFFDRVRSATRKTIVGFAAKHALLELDPGGLMPATEHADRMASALIAFAQRDRELVRATVAAQSERFQVLEGATQLRALVRLGDQDFFWNMVDRALTTRLREMVNKMPIVADWDPLPATTTAVLAMVRSPYARERLPELETHFATLPWAHRLGVATVCPDPYFVPAVSQLIQEAGSWRSGEQAGRLLVQHAPFLTTEVLREVLGAWCDSSQCRTAADMPGLAVLLFQGTSHLGPARAPVFGEFLANVRAIEGEGEYYSYPALEEALNRDGYSPSA</sequence>
<dbReference type="Proteomes" id="UP000248544">
    <property type="component" value="Unassembled WGS sequence"/>
</dbReference>
<keyword evidence="2" id="KW-1185">Reference proteome</keyword>
<accession>A0A2W2H1R0</accession>
<organism evidence="1 2">
    <name type="scientific">Spongiactinospora gelatinilytica</name>
    <dbReference type="NCBI Taxonomy" id="2666298"/>
    <lineage>
        <taxon>Bacteria</taxon>
        <taxon>Bacillati</taxon>
        <taxon>Actinomycetota</taxon>
        <taxon>Actinomycetes</taxon>
        <taxon>Streptosporangiales</taxon>
        <taxon>Streptosporangiaceae</taxon>
        <taxon>Spongiactinospora</taxon>
    </lineage>
</organism>
<dbReference type="AlphaFoldDB" id="A0A2W2H1R0"/>
<reference evidence="1 2" key="1">
    <citation type="submission" date="2018-01" db="EMBL/GenBank/DDBJ databases">
        <title>Draft genome sequence of Sphaerisporangium sp. 7K107.</title>
        <authorList>
            <person name="Sahin N."/>
            <person name="Saygin H."/>
            <person name="Ay H."/>
        </authorList>
    </citation>
    <scope>NUCLEOTIDE SEQUENCE [LARGE SCALE GENOMIC DNA]</scope>
    <source>
        <strain evidence="1 2">7K107</strain>
    </source>
</reference>
<name>A0A2W2H1R0_9ACTN</name>
<evidence type="ECO:0000313" key="2">
    <source>
        <dbReference type="Proteomes" id="UP000248544"/>
    </source>
</evidence>
<evidence type="ECO:0000313" key="1">
    <source>
        <dbReference type="EMBL" id="PZG48839.1"/>
    </source>
</evidence>